<evidence type="ECO:0000256" key="1">
    <source>
        <dbReference type="SAM" id="SignalP"/>
    </source>
</evidence>
<dbReference type="InterPro" id="IPR006311">
    <property type="entry name" value="TAT_signal"/>
</dbReference>
<reference evidence="2 3" key="1">
    <citation type="journal article" date="2014" name="Int. J. Syst. Evol. Microbiol.">
        <title>Description of Galbitalea soli gen. nov., sp. nov., and Frondihabitans sucicola sp. nov.</title>
        <authorList>
            <person name="Kim S.J."/>
            <person name="Lim J.M."/>
            <person name="Ahn J.H."/>
            <person name="Weon H.Y."/>
            <person name="Hamada M."/>
            <person name="Suzuki K."/>
            <person name="Ahn T.Y."/>
            <person name="Kwon S.W."/>
        </authorList>
    </citation>
    <scope>NUCLEOTIDE SEQUENCE [LARGE SCALE GENOMIC DNA]</scope>
    <source>
        <strain evidence="2 3">NBRC 108727</strain>
    </source>
</reference>
<dbReference type="EMBL" id="JAAGWZ010000005">
    <property type="protein sequence ID" value="NEM92490.1"/>
    <property type="molecule type" value="Genomic_DNA"/>
</dbReference>
<gene>
    <name evidence="2" type="ORF">G3T37_14145</name>
</gene>
<comment type="caution">
    <text evidence="2">The sequence shown here is derived from an EMBL/GenBank/DDBJ whole genome shotgun (WGS) entry which is preliminary data.</text>
</comment>
<accession>A0A7C9PPT1</accession>
<feature type="signal peptide" evidence="1">
    <location>
        <begin position="1"/>
        <end position="33"/>
    </location>
</feature>
<sequence>MIHTKRSRRRRAVMAVAATAAIAVGVVTGPAVAAYAETLSLGPSHVYWSKTFYTKAHYKHVTGHAAISNVRVHETCGAGGYVNIGFRTHIEQYGESTQFPSIRNGSGATFRNVDGPAGYRYTFSSGFYYFNAKLGCEAGTWSGTVHW</sequence>
<dbReference type="PROSITE" id="PS51318">
    <property type="entry name" value="TAT"/>
    <property type="match status" value="1"/>
</dbReference>
<name>A0A7C9PPT1_9MICO</name>
<protein>
    <submittedName>
        <fullName evidence="2">Uncharacterized protein</fullName>
    </submittedName>
</protein>
<dbReference type="Proteomes" id="UP000479756">
    <property type="component" value="Unassembled WGS sequence"/>
</dbReference>
<proteinExistence type="predicted"/>
<dbReference type="AlphaFoldDB" id="A0A7C9PPT1"/>
<evidence type="ECO:0000313" key="2">
    <source>
        <dbReference type="EMBL" id="NEM92490.1"/>
    </source>
</evidence>
<keyword evidence="3" id="KW-1185">Reference proteome</keyword>
<organism evidence="2 3">
    <name type="scientific">Galbitalea soli</name>
    <dbReference type="NCBI Taxonomy" id="1268042"/>
    <lineage>
        <taxon>Bacteria</taxon>
        <taxon>Bacillati</taxon>
        <taxon>Actinomycetota</taxon>
        <taxon>Actinomycetes</taxon>
        <taxon>Micrococcales</taxon>
        <taxon>Microbacteriaceae</taxon>
        <taxon>Galbitalea</taxon>
    </lineage>
</organism>
<feature type="chain" id="PRO_5028861060" evidence="1">
    <location>
        <begin position="34"/>
        <end position="147"/>
    </location>
</feature>
<keyword evidence="1" id="KW-0732">Signal</keyword>
<evidence type="ECO:0000313" key="3">
    <source>
        <dbReference type="Proteomes" id="UP000479756"/>
    </source>
</evidence>
<dbReference type="RefSeq" id="WP_163474545.1">
    <property type="nucleotide sequence ID" value="NZ_JAAGWZ010000005.1"/>
</dbReference>